<evidence type="ECO:0000256" key="4">
    <source>
        <dbReference type="ARBA" id="ARBA00022989"/>
    </source>
</evidence>
<reference evidence="8" key="1">
    <citation type="submission" date="2020-10" db="EMBL/GenBank/DDBJ databases">
        <authorList>
            <person name="Gilroy R."/>
        </authorList>
    </citation>
    <scope>NUCLEOTIDE SEQUENCE</scope>
    <source>
        <strain evidence="8">ChiGjej1B1-24693</strain>
    </source>
</reference>
<gene>
    <name evidence="7 8" type="primary">tatC</name>
    <name evidence="8" type="ORF">IAA98_15270</name>
</gene>
<keyword evidence="3 7" id="KW-0653">Protein transport</keyword>
<organism evidence="8 9">
    <name type="scientific">Candidatus Avipropionibacterium avicola</name>
    <dbReference type="NCBI Taxonomy" id="2840701"/>
    <lineage>
        <taxon>Bacteria</taxon>
        <taxon>Bacillati</taxon>
        <taxon>Actinomycetota</taxon>
        <taxon>Actinomycetes</taxon>
        <taxon>Propionibacteriales</taxon>
        <taxon>Propionibacteriaceae</taxon>
        <taxon>Propionibacteriaceae incertae sedis</taxon>
        <taxon>Candidatus Avipropionibacterium</taxon>
    </lineage>
</organism>
<dbReference type="Pfam" id="PF00902">
    <property type="entry name" value="TatC"/>
    <property type="match status" value="1"/>
</dbReference>
<dbReference type="AlphaFoldDB" id="A0A9D1KPK2"/>
<keyword evidence="2 7" id="KW-0812">Transmembrane</keyword>
<dbReference type="EMBL" id="DVLP01000441">
    <property type="protein sequence ID" value="HIT76937.1"/>
    <property type="molecule type" value="Genomic_DNA"/>
</dbReference>
<comment type="function">
    <text evidence="7">Part of the twin-arginine translocation (Tat) system that transports large folded proteins containing a characteristic twin-arginine motif in their signal peptide across membranes. Together with TatB, TatC is part of a receptor directly interacting with Tat signal peptides.</text>
</comment>
<dbReference type="PRINTS" id="PR01840">
    <property type="entry name" value="TATCFAMILY"/>
</dbReference>
<comment type="subunit">
    <text evidence="7">The Tat system comprises two distinct complexes: a TatABC complex, containing multiple copies of TatA, TatB and TatC subunits, and a separate TatA complex, containing only TatA subunits. Substrates initially bind to the TatABC complex, which probably triggers association of the separate TatA complex to form the active translocon.</text>
</comment>
<dbReference type="NCBIfam" id="TIGR00945">
    <property type="entry name" value="tatC"/>
    <property type="match status" value="1"/>
</dbReference>
<feature type="transmembrane region" description="Helical" evidence="7">
    <location>
        <begin position="220"/>
        <end position="236"/>
    </location>
</feature>
<evidence type="ECO:0000256" key="1">
    <source>
        <dbReference type="ARBA" id="ARBA00004141"/>
    </source>
</evidence>
<feature type="transmembrane region" description="Helical" evidence="7">
    <location>
        <begin position="35"/>
        <end position="57"/>
    </location>
</feature>
<accession>A0A9D1KPK2</accession>
<feature type="transmembrane region" description="Helical" evidence="7">
    <location>
        <begin position="242"/>
        <end position="262"/>
    </location>
</feature>
<evidence type="ECO:0000256" key="5">
    <source>
        <dbReference type="ARBA" id="ARBA00023010"/>
    </source>
</evidence>
<comment type="subcellular location">
    <subcellularLocation>
        <location evidence="7">Cell membrane</location>
        <topology evidence="7">Multi-pass membrane protein</topology>
    </subcellularLocation>
    <subcellularLocation>
        <location evidence="1">Membrane</location>
        <topology evidence="1">Multi-pass membrane protein</topology>
    </subcellularLocation>
</comment>
<dbReference type="PANTHER" id="PTHR30371">
    <property type="entry name" value="SEC-INDEPENDENT PROTEIN TRANSLOCASE PROTEIN TATC"/>
    <property type="match status" value="1"/>
</dbReference>
<feature type="transmembrane region" description="Helical" evidence="7">
    <location>
        <begin position="95"/>
        <end position="115"/>
    </location>
</feature>
<keyword evidence="6 7" id="KW-0472">Membrane</keyword>
<sequence>MAVMIAGRRLSLAWLKPPVVPHDGRMSLYDHLRELRYRLIASVVGIGLGMGACAFWFSQLYGLLLWPLRTAEANLAQSHPDLVLQATNEGVTTPFLIFMKVIGISGLLVTAPWWLHQLWAFIVPGLLAKERKWARIFVVTATPLFLAGTVTGFLMMPAAIKVLIGFTPEGFEVVNLLTIDGFLSFLIRVMLVFGVSYLVPLVMLLLNLLGVLSSQHMKKARPFIILAAFIFSAVATPTTDPFSMLALALPLTVLLMVTEQIARAVERRRARADEAAAPG</sequence>
<keyword evidence="4 7" id="KW-1133">Transmembrane helix</keyword>
<reference evidence="8" key="2">
    <citation type="journal article" date="2021" name="PeerJ">
        <title>Extensive microbial diversity within the chicken gut microbiome revealed by metagenomics and culture.</title>
        <authorList>
            <person name="Gilroy R."/>
            <person name="Ravi A."/>
            <person name="Getino M."/>
            <person name="Pursley I."/>
            <person name="Horton D.L."/>
            <person name="Alikhan N.F."/>
            <person name="Baker D."/>
            <person name="Gharbi K."/>
            <person name="Hall N."/>
            <person name="Watson M."/>
            <person name="Adriaenssens E.M."/>
            <person name="Foster-Nyarko E."/>
            <person name="Jarju S."/>
            <person name="Secka A."/>
            <person name="Antonio M."/>
            <person name="Oren A."/>
            <person name="Chaudhuri R.R."/>
            <person name="La Ragione R."/>
            <person name="Hildebrand F."/>
            <person name="Pallen M.J."/>
        </authorList>
    </citation>
    <scope>NUCLEOTIDE SEQUENCE</scope>
    <source>
        <strain evidence="8">ChiGjej1B1-24693</strain>
    </source>
</reference>
<dbReference type="GO" id="GO:0009977">
    <property type="term" value="F:proton motive force dependent protein transmembrane transporter activity"/>
    <property type="evidence" value="ECO:0007669"/>
    <property type="project" value="TreeGrafter"/>
</dbReference>
<keyword evidence="5 7" id="KW-0811">Translocation</keyword>
<dbReference type="Proteomes" id="UP000886842">
    <property type="component" value="Unassembled WGS sequence"/>
</dbReference>
<comment type="similarity">
    <text evidence="7">Belongs to the TatC family.</text>
</comment>
<keyword evidence="7" id="KW-0813">Transport</keyword>
<evidence type="ECO:0000313" key="8">
    <source>
        <dbReference type="EMBL" id="HIT76937.1"/>
    </source>
</evidence>
<evidence type="ECO:0000256" key="7">
    <source>
        <dbReference type="HAMAP-Rule" id="MF_00902"/>
    </source>
</evidence>
<dbReference type="GO" id="GO:0043953">
    <property type="term" value="P:protein transport by the Tat complex"/>
    <property type="evidence" value="ECO:0007669"/>
    <property type="project" value="UniProtKB-UniRule"/>
</dbReference>
<dbReference type="PANTHER" id="PTHR30371:SF0">
    <property type="entry name" value="SEC-INDEPENDENT PROTEIN TRANSLOCASE PROTEIN TATC, CHLOROPLASTIC-RELATED"/>
    <property type="match status" value="1"/>
</dbReference>
<evidence type="ECO:0000313" key="9">
    <source>
        <dbReference type="Proteomes" id="UP000886842"/>
    </source>
</evidence>
<evidence type="ECO:0000256" key="3">
    <source>
        <dbReference type="ARBA" id="ARBA00022927"/>
    </source>
</evidence>
<proteinExistence type="inferred from homology"/>
<comment type="caution">
    <text evidence="8">The sequence shown here is derived from an EMBL/GenBank/DDBJ whole genome shotgun (WGS) entry which is preliminary data.</text>
</comment>
<evidence type="ECO:0000256" key="2">
    <source>
        <dbReference type="ARBA" id="ARBA00022692"/>
    </source>
</evidence>
<feature type="transmembrane region" description="Helical" evidence="7">
    <location>
        <begin position="136"/>
        <end position="165"/>
    </location>
</feature>
<protein>
    <recommendedName>
        <fullName evidence="7">Sec-independent protein translocase protein TatC</fullName>
    </recommendedName>
</protein>
<keyword evidence="7" id="KW-1003">Cell membrane</keyword>
<dbReference type="GO" id="GO:0065002">
    <property type="term" value="P:intracellular protein transmembrane transport"/>
    <property type="evidence" value="ECO:0007669"/>
    <property type="project" value="TreeGrafter"/>
</dbReference>
<feature type="transmembrane region" description="Helical" evidence="7">
    <location>
        <begin position="185"/>
        <end position="208"/>
    </location>
</feature>
<dbReference type="GO" id="GO:0033281">
    <property type="term" value="C:TAT protein transport complex"/>
    <property type="evidence" value="ECO:0007669"/>
    <property type="project" value="UniProtKB-UniRule"/>
</dbReference>
<name>A0A9D1KPK2_9ACTN</name>
<dbReference type="HAMAP" id="MF_00902">
    <property type="entry name" value="TatC"/>
    <property type="match status" value="1"/>
</dbReference>
<dbReference type="InterPro" id="IPR002033">
    <property type="entry name" value="TatC"/>
</dbReference>
<evidence type="ECO:0000256" key="6">
    <source>
        <dbReference type="ARBA" id="ARBA00023136"/>
    </source>
</evidence>